<dbReference type="PANTHER" id="PTHR33109">
    <property type="entry name" value="EPIDERMAL PATTERNING FACTOR-LIKE PROTEIN 4"/>
    <property type="match status" value="1"/>
</dbReference>
<sequence>MKRRICYFVLATLQIITWHFVTSRPFAPHDSPPPKEPIQDVPHVGSERQQFKGLKSIGGEIYGNQQASRGLSRLGSRPPNCQHRCQGCIPCNPIQTPATTDRKAVQYTNYEPEGWKCKCGTAFFNP</sequence>
<proteinExistence type="inferred from homology"/>
<reference evidence="8" key="1">
    <citation type="submission" date="2022-02" db="EMBL/GenBank/DDBJ databases">
        <authorList>
            <person name="Henning P.M."/>
            <person name="McCubbin A.G."/>
            <person name="Shore J.S."/>
        </authorList>
    </citation>
    <scope>NUCLEOTIDE SEQUENCE</scope>
    <source>
        <strain evidence="8">F60SS</strain>
        <tissue evidence="8">Leaves</tissue>
    </source>
</reference>
<dbReference type="InterPro" id="IPR039455">
    <property type="entry name" value="EPFL"/>
</dbReference>
<accession>A0A9Q0GIV4</accession>
<keyword evidence="6" id="KW-1015">Disulfide bond</keyword>
<evidence type="ECO:0000256" key="3">
    <source>
        <dbReference type="ARBA" id="ARBA00022473"/>
    </source>
</evidence>
<dbReference type="AlphaFoldDB" id="A0A9Q0GIV4"/>
<keyword evidence="3 7" id="KW-0217">Developmental protein</keyword>
<evidence type="ECO:0000313" key="8">
    <source>
        <dbReference type="EMBL" id="KAJ4851149.1"/>
    </source>
</evidence>
<evidence type="ECO:0000256" key="7">
    <source>
        <dbReference type="RuleBase" id="RU367102"/>
    </source>
</evidence>
<dbReference type="Pfam" id="PF17181">
    <property type="entry name" value="EPF"/>
    <property type="match status" value="1"/>
</dbReference>
<reference evidence="8" key="2">
    <citation type="journal article" date="2023" name="Plants (Basel)">
        <title>Annotation of the Turnera subulata (Passifloraceae) Draft Genome Reveals the S-Locus Evolved after the Divergence of Turneroideae from Passifloroideae in a Stepwise Manner.</title>
        <authorList>
            <person name="Henning P.M."/>
            <person name="Roalson E.H."/>
            <person name="Mir W."/>
            <person name="McCubbin A.G."/>
            <person name="Shore J.S."/>
        </authorList>
    </citation>
    <scope>NUCLEOTIDE SEQUENCE</scope>
    <source>
        <strain evidence="8">F60SS</strain>
    </source>
</reference>
<keyword evidence="9" id="KW-1185">Reference proteome</keyword>
<comment type="subcellular location">
    <subcellularLocation>
        <location evidence="1 7">Secreted</location>
    </subcellularLocation>
</comment>
<evidence type="ECO:0000256" key="4">
    <source>
        <dbReference type="ARBA" id="ARBA00022525"/>
    </source>
</evidence>
<comment type="function">
    <text evidence="7">Controls stomatal patterning.</text>
</comment>
<comment type="caution">
    <text evidence="8">The sequence shown here is derived from an EMBL/GenBank/DDBJ whole genome shotgun (WGS) entry which is preliminary data.</text>
</comment>
<dbReference type="OrthoDB" id="1843021at2759"/>
<dbReference type="Proteomes" id="UP001141552">
    <property type="component" value="Unassembled WGS sequence"/>
</dbReference>
<feature type="chain" id="PRO_5040537121" description="Epidermal patterning factor-like protein" evidence="7">
    <location>
        <begin position="24"/>
        <end position="126"/>
    </location>
</feature>
<keyword evidence="4 7" id="KW-0964">Secreted</keyword>
<keyword evidence="5 7" id="KW-0732">Signal</keyword>
<gene>
    <name evidence="8" type="ORF">Tsubulata_003234</name>
</gene>
<dbReference type="GO" id="GO:0005576">
    <property type="term" value="C:extracellular region"/>
    <property type="evidence" value="ECO:0007669"/>
    <property type="project" value="UniProtKB-SubCell"/>
</dbReference>
<feature type="signal peptide" evidence="7">
    <location>
        <begin position="1"/>
        <end position="23"/>
    </location>
</feature>
<dbReference type="PANTHER" id="PTHR33109:SF74">
    <property type="entry name" value="EPIDERMAL PATTERNING FACTOR-LIKE PROTEIN"/>
    <property type="match status" value="1"/>
</dbReference>
<evidence type="ECO:0000256" key="2">
    <source>
        <dbReference type="ARBA" id="ARBA00008127"/>
    </source>
</evidence>
<protein>
    <recommendedName>
        <fullName evidence="7">Epidermal patterning factor-like protein</fullName>
    </recommendedName>
</protein>
<organism evidence="8 9">
    <name type="scientific">Turnera subulata</name>
    <dbReference type="NCBI Taxonomy" id="218843"/>
    <lineage>
        <taxon>Eukaryota</taxon>
        <taxon>Viridiplantae</taxon>
        <taxon>Streptophyta</taxon>
        <taxon>Embryophyta</taxon>
        <taxon>Tracheophyta</taxon>
        <taxon>Spermatophyta</taxon>
        <taxon>Magnoliopsida</taxon>
        <taxon>eudicotyledons</taxon>
        <taxon>Gunneridae</taxon>
        <taxon>Pentapetalae</taxon>
        <taxon>rosids</taxon>
        <taxon>fabids</taxon>
        <taxon>Malpighiales</taxon>
        <taxon>Passifloraceae</taxon>
        <taxon>Turnera</taxon>
    </lineage>
</organism>
<evidence type="ECO:0000256" key="1">
    <source>
        <dbReference type="ARBA" id="ARBA00004613"/>
    </source>
</evidence>
<evidence type="ECO:0000313" key="9">
    <source>
        <dbReference type="Proteomes" id="UP001141552"/>
    </source>
</evidence>
<dbReference type="EMBL" id="JAKUCV010000119">
    <property type="protein sequence ID" value="KAJ4851149.1"/>
    <property type="molecule type" value="Genomic_DNA"/>
</dbReference>
<name>A0A9Q0GIV4_9ROSI</name>
<dbReference type="GO" id="GO:0010052">
    <property type="term" value="P:guard cell differentiation"/>
    <property type="evidence" value="ECO:0007669"/>
    <property type="project" value="UniProtKB-UniRule"/>
</dbReference>
<comment type="similarity">
    <text evidence="2 7">Belongs to the plant cysteine rich small secretory peptide family. Epidermal patterning factor subfamily.</text>
</comment>
<evidence type="ECO:0000256" key="5">
    <source>
        <dbReference type="ARBA" id="ARBA00022729"/>
    </source>
</evidence>
<evidence type="ECO:0000256" key="6">
    <source>
        <dbReference type="ARBA" id="ARBA00023157"/>
    </source>
</evidence>